<protein>
    <submittedName>
        <fullName evidence="1">Uncharacterized protein</fullName>
    </submittedName>
</protein>
<reference evidence="1" key="1">
    <citation type="submission" date="2015-06" db="UniProtKB">
        <authorList>
            <consortium name="EnsemblPlants"/>
        </authorList>
    </citation>
    <scope>IDENTIFICATION</scope>
</reference>
<sequence>MQRRFDCQMKANAATVLLLVLLVCHALAAECGKVRGSGGRHQDFRIRGHGGAGELWVAAGLPRELPLIPINALRFLDTDDRAMRV</sequence>
<accession>M8BWS5</accession>
<evidence type="ECO:0000313" key="1">
    <source>
        <dbReference type="EnsemblPlants" id="EMT29480"/>
    </source>
</evidence>
<dbReference type="EnsemblPlants" id="EMT29480">
    <property type="protein sequence ID" value="EMT29480"/>
    <property type="gene ID" value="F775_23977"/>
</dbReference>
<dbReference type="AlphaFoldDB" id="M8BWS5"/>
<name>M8BWS5_AEGTA</name>
<organism evidence="1">
    <name type="scientific">Aegilops tauschii</name>
    <name type="common">Tausch's goatgrass</name>
    <name type="synonym">Aegilops squarrosa</name>
    <dbReference type="NCBI Taxonomy" id="37682"/>
    <lineage>
        <taxon>Eukaryota</taxon>
        <taxon>Viridiplantae</taxon>
        <taxon>Streptophyta</taxon>
        <taxon>Embryophyta</taxon>
        <taxon>Tracheophyta</taxon>
        <taxon>Spermatophyta</taxon>
        <taxon>Magnoliopsida</taxon>
        <taxon>Liliopsida</taxon>
        <taxon>Poales</taxon>
        <taxon>Poaceae</taxon>
        <taxon>BOP clade</taxon>
        <taxon>Pooideae</taxon>
        <taxon>Triticodae</taxon>
        <taxon>Triticeae</taxon>
        <taxon>Triticinae</taxon>
        <taxon>Aegilops</taxon>
    </lineage>
</organism>
<proteinExistence type="predicted"/>